<protein>
    <submittedName>
        <fullName evidence="2">NAD(P)-dependent oxidoreductase</fullName>
    </submittedName>
</protein>
<dbReference type="PANTHER" id="PTHR43162:SF1">
    <property type="entry name" value="PRESTALK A DIFFERENTIATION PROTEIN A"/>
    <property type="match status" value="1"/>
</dbReference>
<feature type="domain" description="NmrA-like" evidence="1">
    <location>
        <begin position="2"/>
        <end position="277"/>
    </location>
</feature>
<proteinExistence type="predicted"/>
<dbReference type="SUPFAM" id="SSF51735">
    <property type="entry name" value="NAD(P)-binding Rossmann-fold domains"/>
    <property type="match status" value="1"/>
</dbReference>
<dbReference type="InterPro" id="IPR008030">
    <property type="entry name" value="NmrA-like"/>
</dbReference>
<gene>
    <name evidence="2" type="ORF">KSB_17170</name>
</gene>
<dbReference type="PANTHER" id="PTHR43162">
    <property type="match status" value="1"/>
</dbReference>
<keyword evidence="3" id="KW-1185">Reference proteome</keyword>
<dbReference type="Pfam" id="PF05368">
    <property type="entry name" value="NmrA"/>
    <property type="match status" value="1"/>
</dbReference>
<dbReference type="Proteomes" id="UP000654345">
    <property type="component" value="Unassembled WGS sequence"/>
</dbReference>
<dbReference type="RefSeq" id="WP_201370089.1">
    <property type="nucleotide sequence ID" value="NZ_BNJG01000001.1"/>
</dbReference>
<evidence type="ECO:0000259" key="1">
    <source>
        <dbReference type="Pfam" id="PF05368"/>
    </source>
</evidence>
<dbReference type="Gene3D" id="3.40.50.720">
    <property type="entry name" value="NAD(P)-binding Rossmann-like Domain"/>
    <property type="match status" value="1"/>
</dbReference>
<evidence type="ECO:0000313" key="3">
    <source>
        <dbReference type="Proteomes" id="UP000654345"/>
    </source>
</evidence>
<accession>A0ABQ3UKJ3</accession>
<dbReference type="InterPro" id="IPR036291">
    <property type="entry name" value="NAD(P)-bd_dom_sf"/>
</dbReference>
<sequence length="296" mass="32679">MLLVTGASGLSGSAIIREFARQGYPIRALVRNRAKAQALETLPTVEIVEGDMLRPGTLADALSGVERVLLISTADQQMAETQCAFIEAARKAGVHHIIKFSGAESGVGFNQRNFRFTRMHEDVEHYLEQSGLAWTHLRPSQFMQVYLREAPTIIAQDALFLPMENARLSPIDIEDIAKIACALLRTGREHEGKSYDMTGPESLTMTDVAEQISRAIGRNIRYVNVTPAERRQALLAKGGVSAYFADALDEQVSERLKCAEAQVCLDAHKEFGIEPTTFAEFARRNAAVFRGELARS</sequence>
<evidence type="ECO:0000313" key="2">
    <source>
        <dbReference type="EMBL" id="GHO53242.1"/>
    </source>
</evidence>
<name>A0ABQ3UKJ3_9CHLR</name>
<dbReference type="Gene3D" id="3.90.25.10">
    <property type="entry name" value="UDP-galactose 4-epimerase, domain 1"/>
    <property type="match status" value="1"/>
</dbReference>
<dbReference type="InterPro" id="IPR051604">
    <property type="entry name" value="Ergot_Alk_Oxidoreductase"/>
</dbReference>
<comment type="caution">
    <text evidence="2">The sequence shown here is derived from an EMBL/GenBank/DDBJ whole genome shotgun (WGS) entry which is preliminary data.</text>
</comment>
<organism evidence="2 3">
    <name type="scientific">Ktedonobacter robiniae</name>
    <dbReference type="NCBI Taxonomy" id="2778365"/>
    <lineage>
        <taxon>Bacteria</taxon>
        <taxon>Bacillati</taxon>
        <taxon>Chloroflexota</taxon>
        <taxon>Ktedonobacteria</taxon>
        <taxon>Ktedonobacterales</taxon>
        <taxon>Ktedonobacteraceae</taxon>
        <taxon>Ktedonobacter</taxon>
    </lineage>
</organism>
<dbReference type="EMBL" id="BNJG01000001">
    <property type="protein sequence ID" value="GHO53242.1"/>
    <property type="molecule type" value="Genomic_DNA"/>
</dbReference>
<dbReference type="CDD" id="cd05269">
    <property type="entry name" value="TMR_SDR_a"/>
    <property type="match status" value="1"/>
</dbReference>
<reference evidence="2 3" key="1">
    <citation type="journal article" date="2021" name="Int. J. Syst. Evol. Microbiol.">
        <title>Reticulibacter mediterranei gen. nov., sp. nov., within the new family Reticulibacteraceae fam. nov., and Ktedonospora formicarum gen. nov., sp. nov., Ktedonobacter robiniae sp. nov., Dictyobacter formicarum sp. nov. and Dictyobacter arantiisoli sp. nov., belonging to the class Ktedonobacteria.</title>
        <authorList>
            <person name="Yabe S."/>
            <person name="Zheng Y."/>
            <person name="Wang C.M."/>
            <person name="Sakai Y."/>
            <person name="Abe K."/>
            <person name="Yokota A."/>
            <person name="Donadio S."/>
            <person name="Cavaletti L."/>
            <person name="Monciardini P."/>
        </authorList>
    </citation>
    <scope>NUCLEOTIDE SEQUENCE [LARGE SCALE GENOMIC DNA]</scope>
    <source>
        <strain evidence="2 3">SOSP1-30</strain>
    </source>
</reference>